<feature type="transmembrane region" description="Helical" evidence="6">
    <location>
        <begin position="337"/>
        <end position="363"/>
    </location>
</feature>
<comment type="caution">
    <text evidence="8">The sequence shown here is derived from an EMBL/GenBank/DDBJ whole genome shotgun (WGS) entry which is preliminary data.</text>
</comment>
<evidence type="ECO:0000313" key="9">
    <source>
        <dbReference type="Proteomes" id="UP001252688"/>
    </source>
</evidence>
<accession>A0ABU2IL46</accession>
<reference evidence="8 9" key="1">
    <citation type="submission" date="2023-05" db="EMBL/GenBank/DDBJ databases">
        <title>A Combination of Whole Genome Sequencing and Metagenomics Reveals Diversity of Listeria spp. in Soil Collected from the Nantahala National Forest.</title>
        <authorList>
            <person name="Wang J."/>
            <person name="Schamp C.N."/>
            <person name="Hudson L.K."/>
            <person name="Chaggar H.K."/>
            <person name="Bryan D.W."/>
            <person name="Radosevich M."/>
            <person name="Denes T.G."/>
        </authorList>
    </citation>
    <scope>NUCLEOTIDE SEQUENCE [LARGE SCALE GENOMIC DNA]</scope>
    <source>
        <strain evidence="8 9">UTK S2-0002</strain>
    </source>
</reference>
<evidence type="ECO:0000256" key="6">
    <source>
        <dbReference type="SAM" id="Phobius"/>
    </source>
</evidence>
<keyword evidence="2" id="KW-1003">Cell membrane</keyword>
<dbReference type="EMBL" id="JASBAM010000001">
    <property type="protein sequence ID" value="MDT0113402.1"/>
    <property type="molecule type" value="Genomic_DNA"/>
</dbReference>
<feature type="transmembrane region" description="Helical" evidence="6">
    <location>
        <begin position="21"/>
        <end position="45"/>
    </location>
</feature>
<dbReference type="RefSeq" id="WP_311178262.1">
    <property type="nucleotide sequence ID" value="NZ_JASAYY010000001.1"/>
</dbReference>
<evidence type="ECO:0000256" key="1">
    <source>
        <dbReference type="ARBA" id="ARBA00004651"/>
    </source>
</evidence>
<proteinExistence type="predicted"/>
<keyword evidence="9" id="KW-1185">Reference proteome</keyword>
<name>A0ABU2IL46_9LIST</name>
<keyword evidence="3 6" id="KW-0812">Transmembrane</keyword>
<evidence type="ECO:0000256" key="2">
    <source>
        <dbReference type="ARBA" id="ARBA00022475"/>
    </source>
</evidence>
<comment type="subcellular location">
    <subcellularLocation>
        <location evidence="1">Cell membrane</location>
        <topology evidence="1">Multi-pass membrane protein</topology>
    </subcellularLocation>
</comment>
<evidence type="ECO:0000313" key="8">
    <source>
        <dbReference type="EMBL" id="MDT0113402.1"/>
    </source>
</evidence>
<evidence type="ECO:0000256" key="3">
    <source>
        <dbReference type="ARBA" id="ARBA00022692"/>
    </source>
</evidence>
<feature type="transmembrane region" description="Helical" evidence="6">
    <location>
        <begin position="383"/>
        <end position="403"/>
    </location>
</feature>
<protein>
    <submittedName>
        <fullName evidence="8">ABC transporter permease</fullName>
    </submittedName>
</protein>
<dbReference type="Pfam" id="PF02687">
    <property type="entry name" value="FtsX"/>
    <property type="match status" value="1"/>
</dbReference>
<feature type="transmembrane region" description="Helical" evidence="6">
    <location>
        <begin position="294"/>
        <end position="316"/>
    </location>
</feature>
<dbReference type="Proteomes" id="UP001252688">
    <property type="component" value="Unassembled WGS sequence"/>
</dbReference>
<feature type="domain" description="ABC3 transporter permease C-terminal" evidence="7">
    <location>
        <begin position="295"/>
        <end position="407"/>
    </location>
</feature>
<evidence type="ECO:0000259" key="7">
    <source>
        <dbReference type="Pfam" id="PF02687"/>
    </source>
</evidence>
<evidence type="ECO:0000256" key="4">
    <source>
        <dbReference type="ARBA" id="ARBA00022989"/>
    </source>
</evidence>
<keyword evidence="5 6" id="KW-0472">Membrane</keyword>
<sequence>MNNTKFVFWNFWKNYKKTSKQWLSTGVVTFCGLLLINVTILIVFIGNTYINVNFTENNSLKWIEVQSDGPSIPLRQISRNRDNTITLLPKYEPFMSGVTFENYDEKGNIKMSMDVNSIFVPYESLEFFGINIKDIDKMQWDEGKVILVSPFDAKSNGLLDGQKLSVPFDKTAFNNEFDLSDTELEDYIAKINENKIEVTVKIREITTLPQYENYSLLPIQLLFNQHSKVNSISEDEFISNAKLTDGFYIIVKKFEDVDKIANEYKARGYSLKYALESFQNLSEILSNVKLVSNYFIILVTIIISITFINNCSQILYHRKHEIGLQQALGISKRSLIWSTLIEFVFQSIIVMIIILPTIIFEWFVVKSMLANNIVEINGLETVLVVWGINWIIILAISLIGAMFPLMGTFKLKIVNLLNSID</sequence>
<evidence type="ECO:0000256" key="5">
    <source>
        <dbReference type="ARBA" id="ARBA00023136"/>
    </source>
</evidence>
<organism evidence="8 9">
    <name type="scientific">Listeria cossartiae subsp. cayugensis</name>
    <dbReference type="NCBI Taxonomy" id="2713505"/>
    <lineage>
        <taxon>Bacteria</taxon>
        <taxon>Bacillati</taxon>
        <taxon>Bacillota</taxon>
        <taxon>Bacilli</taxon>
        <taxon>Bacillales</taxon>
        <taxon>Listeriaceae</taxon>
        <taxon>Listeria</taxon>
        <taxon>Listeria cossartiae</taxon>
    </lineage>
</organism>
<dbReference type="InterPro" id="IPR003838">
    <property type="entry name" value="ABC3_permease_C"/>
</dbReference>
<keyword evidence="4 6" id="KW-1133">Transmembrane helix</keyword>
<gene>
    <name evidence="8" type="ORF">QJV37_04565</name>
</gene>